<feature type="domain" description="Calcineurin-like phosphoesterase" evidence="1">
    <location>
        <begin position="3"/>
        <end position="199"/>
    </location>
</feature>
<gene>
    <name evidence="2" type="ORF">C7450_101827</name>
</gene>
<dbReference type="EMBL" id="QJJK01000001">
    <property type="protein sequence ID" value="PXW65064.1"/>
    <property type="molecule type" value="Genomic_DNA"/>
</dbReference>
<dbReference type="PANTHER" id="PTHR43143">
    <property type="entry name" value="METALLOPHOSPHOESTERASE, CALCINEURIN SUPERFAMILY"/>
    <property type="match status" value="1"/>
</dbReference>
<dbReference type="InterPro" id="IPR051918">
    <property type="entry name" value="STPP_CPPED1"/>
</dbReference>
<dbReference type="SUPFAM" id="SSF56300">
    <property type="entry name" value="Metallo-dependent phosphatases"/>
    <property type="match status" value="1"/>
</dbReference>
<evidence type="ECO:0000313" key="2">
    <source>
        <dbReference type="EMBL" id="PXW65064.1"/>
    </source>
</evidence>
<evidence type="ECO:0000259" key="1">
    <source>
        <dbReference type="Pfam" id="PF00149"/>
    </source>
</evidence>
<dbReference type="PANTHER" id="PTHR43143:SF1">
    <property type="entry name" value="SERINE_THREONINE-PROTEIN PHOSPHATASE CPPED1"/>
    <property type="match status" value="1"/>
</dbReference>
<sequence length="259" mass="28835">MYKVIHISDTHLRESNLGSLVGWTKAIRAIAATQPDLVIHTGDIVLDEPDNATDHAFARNELANLAVEWLVIPGNHDIGDGPPRQESICSDLIHRFADTYGATHWTKDIGHWLVIGVNAMLFGLGTAQEDEEWAWLEKALSTASGKPVALFMHKPPFVTTPDDVEHGSAAIPPASRGHLWALVRRYGVQVIACGHRHEYRVLHRDGVTIVWAPTTSDQLDELTSPINDPIPLPGLVEMIFHEDTFIHRFVPFYNRTAND</sequence>
<dbReference type="GO" id="GO:0016787">
    <property type="term" value="F:hydrolase activity"/>
    <property type="evidence" value="ECO:0007669"/>
    <property type="project" value="InterPro"/>
</dbReference>
<dbReference type="InterPro" id="IPR029052">
    <property type="entry name" value="Metallo-depent_PP-like"/>
</dbReference>
<proteinExistence type="predicted"/>
<dbReference type="Gene3D" id="3.60.21.10">
    <property type="match status" value="1"/>
</dbReference>
<dbReference type="Pfam" id="PF00149">
    <property type="entry name" value="Metallophos"/>
    <property type="match status" value="1"/>
</dbReference>
<protein>
    <submittedName>
        <fullName evidence="2">Calcineurin-like phosphoesterase family protein</fullName>
    </submittedName>
</protein>
<organism evidence="2 3">
    <name type="scientific">Chelatococcus asaccharovorans</name>
    <dbReference type="NCBI Taxonomy" id="28210"/>
    <lineage>
        <taxon>Bacteria</taxon>
        <taxon>Pseudomonadati</taxon>
        <taxon>Pseudomonadota</taxon>
        <taxon>Alphaproteobacteria</taxon>
        <taxon>Hyphomicrobiales</taxon>
        <taxon>Chelatococcaceae</taxon>
        <taxon>Chelatococcus</taxon>
    </lineage>
</organism>
<dbReference type="InterPro" id="IPR004843">
    <property type="entry name" value="Calcineurin-like_PHP"/>
</dbReference>
<evidence type="ECO:0000313" key="3">
    <source>
        <dbReference type="Proteomes" id="UP000248021"/>
    </source>
</evidence>
<keyword evidence="3" id="KW-1185">Reference proteome</keyword>
<dbReference type="Proteomes" id="UP000248021">
    <property type="component" value="Unassembled WGS sequence"/>
</dbReference>
<name>A0A2V3UL70_9HYPH</name>
<reference evidence="2 3" key="1">
    <citation type="submission" date="2018-05" db="EMBL/GenBank/DDBJ databases">
        <title>Genomic Encyclopedia of Type Strains, Phase IV (KMG-IV): sequencing the most valuable type-strain genomes for metagenomic binning, comparative biology and taxonomic classification.</title>
        <authorList>
            <person name="Goeker M."/>
        </authorList>
    </citation>
    <scope>NUCLEOTIDE SEQUENCE [LARGE SCALE GENOMIC DNA]</scope>
    <source>
        <strain evidence="2 3">DSM 6462</strain>
    </source>
</reference>
<dbReference type="RefSeq" id="WP_170147033.1">
    <property type="nucleotide sequence ID" value="NZ_JAHBRY010000001.1"/>
</dbReference>
<comment type="caution">
    <text evidence="2">The sequence shown here is derived from an EMBL/GenBank/DDBJ whole genome shotgun (WGS) entry which is preliminary data.</text>
</comment>
<dbReference type="AlphaFoldDB" id="A0A2V3UL70"/>
<accession>A0A2V3UL70</accession>